<gene>
    <name evidence="1" type="ORF">ENL71_09330</name>
</gene>
<dbReference type="AlphaFoldDB" id="A0A7C5Z595"/>
<sequence length="138" mass="15227">MRYALISSCLIGLNTKYDGTNNLRKEVVEWLKNEYILIPVCPEQLGGLPTPRKPCEIKNGRVVDIEGNDFTDNFYKGAYEALKLARFFDAQIAFLKSKSPSCGCGKIYDGSFSGKLVEGSGITAAVFMQNSIKVVCID</sequence>
<dbReference type="EMBL" id="DRUZ01000106">
    <property type="protein sequence ID" value="HHS02655.1"/>
    <property type="molecule type" value="Genomic_DNA"/>
</dbReference>
<name>A0A7C5Z595_9FIRM</name>
<evidence type="ECO:0000313" key="1">
    <source>
        <dbReference type="EMBL" id="HHS02655.1"/>
    </source>
</evidence>
<protein>
    <submittedName>
        <fullName evidence="1">DUF523 domain-containing protein</fullName>
    </submittedName>
</protein>
<accession>A0A7C5Z595</accession>
<dbReference type="PANTHER" id="PTHR30087:SF1">
    <property type="entry name" value="HYPOTHETICAL CYTOSOLIC PROTEIN"/>
    <property type="match status" value="1"/>
</dbReference>
<proteinExistence type="predicted"/>
<dbReference type="InterPro" id="IPR007553">
    <property type="entry name" value="2-thiour_desulf"/>
</dbReference>
<dbReference type="PANTHER" id="PTHR30087">
    <property type="entry name" value="INNER MEMBRANE PROTEIN"/>
    <property type="match status" value="1"/>
</dbReference>
<dbReference type="Pfam" id="PF04463">
    <property type="entry name" value="2-thiour_desulf"/>
    <property type="match status" value="1"/>
</dbReference>
<reference evidence="1" key="1">
    <citation type="journal article" date="2020" name="mSystems">
        <title>Genome- and Community-Level Interaction Insights into Carbon Utilization and Element Cycling Functions of Hydrothermarchaeota in Hydrothermal Sediment.</title>
        <authorList>
            <person name="Zhou Z."/>
            <person name="Liu Y."/>
            <person name="Xu W."/>
            <person name="Pan J."/>
            <person name="Luo Z.H."/>
            <person name="Li M."/>
        </authorList>
    </citation>
    <scope>NUCLEOTIDE SEQUENCE [LARGE SCALE GENOMIC DNA]</scope>
    <source>
        <strain evidence="1">SpSt-102</strain>
    </source>
</reference>
<comment type="caution">
    <text evidence="1">The sequence shown here is derived from an EMBL/GenBank/DDBJ whole genome shotgun (WGS) entry which is preliminary data.</text>
</comment>
<organism evidence="1">
    <name type="scientific">Caldicellulosiruptor owensensis</name>
    <dbReference type="NCBI Taxonomy" id="55205"/>
    <lineage>
        <taxon>Bacteria</taxon>
        <taxon>Bacillati</taxon>
        <taxon>Bacillota</taxon>
        <taxon>Bacillota incertae sedis</taxon>
        <taxon>Caldicellulosiruptorales</taxon>
        <taxon>Caldicellulosiruptoraceae</taxon>
        <taxon>Caldicellulosiruptor</taxon>
    </lineage>
</organism>